<reference evidence="2" key="2">
    <citation type="submission" date="2023-11" db="UniProtKB">
        <authorList>
            <consortium name="WormBaseParasite"/>
        </authorList>
    </citation>
    <scope>IDENTIFICATION</scope>
</reference>
<organism evidence="1 2">
    <name type="scientific">Schistosoma rodhaini</name>
    <dbReference type="NCBI Taxonomy" id="6188"/>
    <lineage>
        <taxon>Eukaryota</taxon>
        <taxon>Metazoa</taxon>
        <taxon>Spiralia</taxon>
        <taxon>Lophotrochozoa</taxon>
        <taxon>Platyhelminthes</taxon>
        <taxon>Trematoda</taxon>
        <taxon>Digenea</taxon>
        <taxon>Strigeidida</taxon>
        <taxon>Schistosomatoidea</taxon>
        <taxon>Schistosomatidae</taxon>
        <taxon>Schistosoma</taxon>
    </lineage>
</organism>
<name>A0AA85FGV2_9TREM</name>
<keyword evidence="1" id="KW-1185">Reference proteome</keyword>
<proteinExistence type="predicted"/>
<evidence type="ECO:0008006" key="3">
    <source>
        <dbReference type="Google" id="ProtNLM"/>
    </source>
</evidence>
<evidence type="ECO:0000313" key="1">
    <source>
        <dbReference type="Proteomes" id="UP000050792"/>
    </source>
</evidence>
<dbReference type="WBParaSite" id="SRDH1_47760.1">
    <property type="protein sequence ID" value="SRDH1_47760.1"/>
    <property type="gene ID" value="SRDH1_47760"/>
</dbReference>
<evidence type="ECO:0000313" key="2">
    <source>
        <dbReference type="WBParaSite" id="SRDH1_47760.1"/>
    </source>
</evidence>
<dbReference type="Proteomes" id="UP000050792">
    <property type="component" value="Unassembled WGS sequence"/>
</dbReference>
<dbReference type="AlphaFoldDB" id="A0AA85FGV2"/>
<protein>
    <recommendedName>
        <fullName evidence="3">Reverse transcriptase domain-containing protein</fullName>
    </recommendedName>
</protein>
<accession>A0AA85FGV2</accession>
<reference evidence="1" key="1">
    <citation type="submission" date="2022-06" db="EMBL/GenBank/DDBJ databases">
        <authorList>
            <person name="Berger JAMES D."/>
            <person name="Berger JAMES D."/>
        </authorList>
    </citation>
    <scope>NUCLEOTIDE SEQUENCE [LARGE SCALE GENOMIC DNA]</scope>
</reference>
<sequence length="116" mass="13181">MNKTDYIDKALEHLSTGHNKKIDRKTPQTIKNKVKSETSLLLKDLKPVTGVLLWFDLYSKSCNTARFYGLPKIHKPDIPLRPIVNFTNTPGCALSKYLSSILMPLQINLHNMITDS</sequence>